<dbReference type="InterPro" id="IPR036388">
    <property type="entry name" value="WH-like_DNA-bd_sf"/>
</dbReference>
<evidence type="ECO:0000256" key="3">
    <source>
        <dbReference type="ARBA" id="ARBA00023125"/>
    </source>
</evidence>
<gene>
    <name evidence="6" type="ORF">SD37_18595</name>
</gene>
<evidence type="ECO:0000256" key="2">
    <source>
        <dbReference type="ARBA" id="ARBA00023015"/>
    </source>
</evidence>
<sequence length="297" mass="30541">MPTLRSLECLVAVLDAGSVTEAAARLHLSQPALSHQLAALEKEIGTPLLERLPRGVRPTAAGRAVAADARAALAAADRVVATGRAGADGSDGLLRVACAESMTVALLAPVLRVWRRRRPGLGIALTELSSADELAGLVEAGMADLAIGPRPTRWTGPAELIGREEVVVAAAKNHELPGEVPFASLATEPIVHYHPDNGLSGWLDAVAAEHGVTLTATTRTRSTATAAQLAAAGLGVALVPATALSGSFPGSLRRLDPPLSRDVVLLTLTPNDPLVHRFGADLLRRGIPVPSAVAASP</sequence>
<dbReference type="STRING" id="31958.SD37_18595"/>
<evidence type="ECO:0000313" key="6">
    <source>
        <dbReference type="EMBL" id="ANN17460.1"/>
    </source>
</evidence>
<evidence type="ECO:0000259" key="5">
    <source>
        <dbReference type="PROSITE" id="PS50931"/>
    </source>
</evidence>
<feature type="domain" description="HTH lysR-type" evidence="5">
    <location>
        <begin position="2"/>
        <end position="59"/>
    </location>
</feature>
<dbReference type="Gene3D" id="1.10.10.10">
    <property type="entry name" value="Winged helix-like DNA-binding domain superfamily/Winged helix DNA-binding domain"/>
    <property type="match status" value="1"/>
</dbReference>
<accession>A0A193BZ66</accession>
<dbReference type="InterPro" id="IPR036390">
    <property type="entry name" value="WH_DNA-bd_sf"/>
</dbReference>
<dbReference type="GO" id="GO:0032993">
    <property type="term" value="C:protein-DNA complex"/>
    <property type="evidence" value="ECO:0007669"/>
    <property type="project" value="TreeGrafter"/>
</dbReference>
<proteinExistence type="inferred from homology"/>
<dbReference type="RefSeq" id="WP_065912880.1">
    <property type="nucleotide sequence ID" value="NZ_CP016174.1"/>
</dbReference>
<dbReference type="PROSITE" id="PS50931">
    <property type="entry name" value="HTH_LYSR"/>
    <property type="match status" value="1"/>
</dbReference>
<protein>
    <submittedName>
        <fullName evidence="6">LysR family transcriptional regulator</fullName>
    </submittedName>
</protein>
<dbReference type="PANTHER" id="PTHR30346:SF28">
    <property type="entry name" value="HTH-TYPE TRANSCRIPTIONAL REGULATOR CYNR"/>
    <property type="match status" value="1"/>
</dbReference>
<dbReference type="SUPFAM" id="SSF46785">
    <property type="entry name" value="Winged helix' DNA-binding domain"/>
    <property type="match status" value="1"/>
</dbReference>
<dbReference type="PRINTS" id="PR00039">
    <property type="entry name" value="HTHLYSR"/>
</dbReference>
<dbReference type="Proteomes" id="UP000093695">
    <property type="component" value="Chromosome"/>
</dbReference>
<dbReference type="Gene3D" id="3.40.190.10">
    <property type="entry name" value="Periplasmic binding protein-like II"/>
    <property type="match status" value="2"/>
</dbReference>
<dbReference type="InterPro" id="IPR000847">
    <property type="entry name" value="LysR_HTH_N"/>
</dbReference>
<dbReference type="eggNOG" id="COG0583">
    <property type="taxonomic scope" value="Bacteria"/>
</dbReference>
<keyword evidence="3" id="KW-0238">DNA-binding</keyword>
<dbReference type="InterPro" id="IPR005119">
    <property type="entry name" value="LysR_subst-bd"/>
</dbReference>
<evidence type="ECO:0000313" key="7">
    <source>
        <dbReference type="Proteomes" id="UP000093695"/>
    </source>
</evidence>
<dbReference type="EMBL" id="CP016174">
    <property type="protein sequence ID" value="ANN17460.1"/>
    <property type="molecule type" value="Genomic_DNA"/>
</dbReference>
<name>A0A193BZ66_AMYOR</name>
<keyword evidence="2" id="KW-0805">Transcription regulation</keyword>
<dbReference type="AlphaFoldDB" id="A0A193BZ66"/>
<reference evidence="6 7" key="1">
    <citation type="journal article" date="2015" name="Genome Announc.">
        <title>Draft Genome Sequence of Norvancomycin-Producing Strain Amycolatopsis orientalis CPCC200066.</title>
        <authorList>
            <person name="Lei X."/>
            <person name="Yuan F."/>
            <person name="Shi Y."/>
            <person name="Li X."/>
            <person name="Wang L."/>
            <person name="Hong B."/>
        </authorList>
    </citation>
    <scope>NUCLEOTIDE SEQUENCE [LARGE SCALE GENOMIC DNA]</scope>
    <source>
        <strain evidence="6 7">B-37</strain>
    </source>
</reference>
<dbReference type="Pfam" id="PF00126">
    <property type="entry name" value="HTH_1"/>
    <property type="match status" value="1"/>
</dbReference>
<dbReference type="Pfam" id="PF03466">
    <property type="entry name" value="LysR_substrate"/>
    <property type="match status" value="1"/>
</dbReference>
<dbReference type="PANTHER" id="PTHR30346">
    <property type="entry name" value="TRANSCRIPTIONAL DUAL REGULATOR HCAR-RELATED"/>
    <property type="match status" value="1"/>
</dbReference>
<dbReference type="FunFam" id="1.10.10.10:FF:000001">
    <property type="entry name" value="LysR family transcriptional regulator"/>
    <property type="match status" value="1"/>
</dbReference>
<dbReference type="SUPFAM" id="SSF53850">
    <property type="entry name" value="Periplasmic binding protein-like II"/>
    <property type="match status" value="1"/>
</dbReference>
<evidence type="ECO:0000256" key="1">
    <source>
        <dbReference type="ARBA" id="ARBA00009437"/>
    </source>
</evidence>
<dbReference type="CDD" id="cd05466">
    <property type="entry name" value="PBP2_LTTR_substrate"/>
    <property type="match status" value="1"/>
</dbReference>
<keyword evidence="4" id="KW-0804">Transcription</keyword>
<keyword evidence="7" id="KW-1185">Reference proteome</keyword>
<dbReference type="GO" id="GO:0003677">
    <property type="term" value="F:DNA binding"/>
    <property type="evidence" value="ECO:0007669"/>
    <property type="project" value="UniProtKB-KW"/>
</dbReference>
<dbReference type="KEGG" id="aori:SD37_18595"/>
<evidence type="ECO:0000256" key="4">
    <source>
        <dbReference type="ARBA" id="ARBA00023163"/>
    </source>
</evidence>
<organism evidence="6 7">
    <name type="scientific">Amycolatopsis orientalis</name>
    <name type="common">Nocardia orientalis</name>
    <dbReference type="NCBI Taxonomy" id="31958"/>
    <lineage>
        <taxon>Bacteria</taxon>
        <taxon>Bacillati</taxon>
        <taxon>Actinomycetota</taxon>
        <taxon>Actinomycetes</taxon>
        <taxon>Pseudonocardiales</taxon>
        <taxon>Pseudonocardiaceae</taxon>
        <taxon>Amycolatopsis</taxon>
    </lineage>
</organism>
<comment type="similarity">
    <text evidence="1">Belongs to the LysR transcriptional regulatory family.</text>
</comment>
<dbReference type="GO" id="GO:0003700">
    <property type="term" value="F:DNA-binding transcription factor activity"/>
    <property type="evidence" value="ECO:0007669"/>
    <property type="project" value="InterPro"/>
</dbReference>